<evidence type="ECO:0000259" key="1">
    <source>
        <dbReference type="Pfam" id="PF05699"/>
    </source>
</evidence>
<dbReference type="Pfam" id="PF05699">
    <property type="entry name" value="Dimer_Tnp_hAT"/>
    <property type="match status" value="1"/>
</dbReference>
<feature type="non-terminal residue" evidence="3">
    <location>
        <position position="48"/>
    </location>
</feature>
<dbReference type="AlphaFoldDB" id="A0A816S8D8"/>
<organism evidence="3 6">
    <name type="scientific">Rotaria magnacalcarata</name>
    <dbReference type="NCBI Taxonomy" id="392030"/>
    <lineage>
        <taxon>Eukaryota</taxon>
        <taxon>Metazoa</taxon>
        <taxon>Spiralia</taxon>
        <taxon>Gnathifera</taxon>
        <taxon>Rotifera</taxon>
        <taxon>Eurotatoria</taxon>
        <taxon>Bdelloidea</taxon>
        <taxon>Philodinida</taxon>
        <taxon>Philodinidae</taxon>
        <taxon>Rotaria</taxon>
    </lineage>
</organism>
<proteinExistence type="predicted"/>
<gene>
    <name evidence="2" type="ORF">MBJ925_LOCUS12020</name>
    <name evidence="4" type="ORF">SMN809_LOCUS20151</name>
    <name evidence="5" type="ORF">UXM345_LOCUS33689</name>
    <name evidence="3" type="ORF">XDN619_LOCUS15000</name>
</gene>
<dbReference type="Proteomes" id="UP000663842">
    <property type="component" value="Unassembled WGS sequence"/>
</dbReference>
<dbReference type="GO" id="GO:0046983">
    <property type="term" value="F:protein dimerization activity"/>
    <property type="evidence" value="ECO:0007669"/>
    <property type="project" value="InterPro"/>
</dbReference>
<dbReference type="InterPro" id="IPR012337">
    <property type="entry name" value="RNaseH-like_sf"/>
</dbReference>
<dbReference type="InterPro" id="IPR008906">
    <property type="entry name" value="HATC_C_dom"/>
</dbReference>
<dbReference type="EMBL" id="CAJOBF010011459">
    <property type="protein sequence ID" value="CAF4306170.1"/>
    <property type="molecule type" value="Genomic_DNA"/>
</dbReference>
<dbReference type="EMBL" id="CAJOBI010011584">
    <property type="protein sequence ID" value="CAF4160211.1"/>
    <property type="molecule type" value="Genomic_DNA"/>
</dbReference>
<evidence type="ECO:0000313" key="6">
    <source>
        <dbReference type="Proteomes" id="UP000663887"/>
    </source>
</evidence>
<evidence type="ECO:0000313" key="3">
    <source>
        <dbReference type="EMBL" id="CAF2082291.1"/>
    </source>
</evidence>
<sequence>MAQCYLSAPATSVSSESAFSVSAHYGRKERSRLSPDNLAMSVFLKDKL</sequence>
<accession>A0A816S8D8</accession>
<dbReference type="Proteomes" id="UP000676336">
    <property type="component" value="Unassembled WGS sequence"/>
</dbReference>
<name>A0A816S8D8_9BILA</name>
<dbReference type="EMBL" id="CAJNRE010005473">
    <property type="protein sequence ID" value="CAF2045370.1"/>
    <property type="molecule type" value="Genomic_DNA"/>
</dbReference>
<evidence type="ECO:0000313" key="2">
    <source>
        <dbReference type="EMBL" id="CAF2045370.1"/>
    </source>
</evidence>
<comment type="caution">
    <text evidence="3">The sequence shown here is derived from an EMBL/GenBank/DDBJ whole genome shotgun (WGS) entry which is preliminary data.</text>
</comment>
<feature type="domain" description="HAT C-terminal dimerisation" evidence="1">
    <location>
        <begin position="1"/>
        <end position="48"/>
    </location>
</feature>
<evidence type="ECO:0000313" key="5">
    <source>
        <dbReference type="EMBL" id="CAF4306170.1"/>
    </source>
</evidence>
<protein>
    <recommendedName>
        <fullName evidence="1">HAT C-terminal dimerisation domain-containing protein</fullName>
    </recommendedName>
</protein>
<reference evidence="3" key="1">
    <citation type="submission" date="2021-02" db="EMBL/GenBank/DDBJ databases">
        <authorList>
            <person name="Nowell W R."/>
        </authorList>
    </citation>
    <scope>NUCLEOTIDE SEQUENCE</scope>
</reference>
<evidence type="ECO:0000313" key="4">
    <source>
        <dbReference type="EMBL" id="CAF4160211.1"/>
    </source>
</evidence>
<dbReference type="Proteomes" id="UP000663824">
    <property type="component" value="Unassembled WGS sequence"/>
</dbReference>
<dbReference type="Proteomes" id="UP000663887">
    <property type="component" value="Unassembled WGS sequence"/>
</dbReference>
<dbReference type="SUPFAM" id="SSF53098">
    <property type="entry name" value="Ribonuclease H-like"/>
    <property type="match status" value="1"/>
</dbReference>
<dbReference type="EMBL" id="CAJNRG010006055">
    <property type="protein sequence ID" value="CAF2082291.1"/>
    <property type="molecule type" value="Genomic_DNA"/>
</dbReference>